<proteinExistence type="predicted"/>
<keyword evidence="3" id="KW-1185">Reference proteome</keyword>
<protein>
    <recommendedName>
        <fullName evidence="1">Reverse transcriptase zinc-binding domain-containing protein</fullName>
    </recommendedName>
</protein>
<comment type="caution">
    <text evidence="2">The sequence shown here is derived from an EMBL/GenBank/DDBJ whole genome shotgun (WGS) entry which is preliminary data.</text>
</comment>
<evidence type="ECO:0000313" key="3">
    <source>
        <dbReference type="Proteomes" id="UP000289738"/>
    </source>
</evidence>
<dbReference type="InterPro" id="IPR026960">
    <property type="entry name" value="RVT-Znf"/>
</dbReference>
<evidence type="ECO:0000313" key="2">
    <source>
        <dbReference type="EMBL" id="RYR18815.1"/>
    </source>
</evidence>
<dbReference type="Pfam" id="PF13966">
    <property type="entry name" value="zf-RVT"/>
    <property type="match status" value="1"/>
</dbReference>
<gene>
    <name evidence="2" type="ORF">Ahy_B03g063426</name>
</gene>
<organism evidence="2 3">
    <name type="scientific">Arachis hypogaea</name>
    <name type="common">Peanut</name>
    <dbReference type="NCBI Taxonomy" id="3818"/>
    <lineage>
        <taxon>Eukaryota</taxon>
        <taxon>Viridiplantae</taxon>
        <taxon>Streptophyta</taxon>
        <taxon>Embryophyta</taxon>
        <taxon>Tracheophyta</taxon>
        <taxon>Spermatophyta</taxon>
        <taxon>Magnoliopsida</taxon>
        <taxon>eudicotyledons</taxon>
        <taxon>Gunneridae</taxon>
        <taxon>Pentapetalae</taxon>
        <taxon>rosids</taxon>
        <taxon>fabids</taxon>
        <taxon>Fabales</taxon>
        <taxon>Fabaceae</taxon>
        <taxon>Papilionoideae</taxon>
        <taxon>50 kb inversion clade</taxon>
        <taxon>dalbergioids sensu lato</taxon>
        <taxon>Dalbergieae</taxon>
        <taxon>Pterocarpus clade</taxon>
        <taxon>Arachis</taxon>
    </lineage>
</organism>
<feature type="domain" description="Reverse transcriptase zinc-binding" evidence="1">
    <location>
        <begin position="2"/>
        <end position="55"/>
    </location>
</feature>
<name>A0A444ZX53_ARAHY</name>
<dbReference type="EMBL" id="SDMP01000013">
    <property type="protein sequence ID" value="RYR18815.1"/>
    <property type="molecule type" value="Genomic_DNA"/>
</dbReference>
<evidence type="ECO:0000259" key="1">
    <source>
        <dbReference type="Pfam" id="PF13966"/>
    </source>
</evidence>
<reference evidence="2 3" key="1">
    <citation type="submission" date="2019-01" db="EMBL/GenBank/DDBJ databases">
        <title>Sequencing of cultivated peanut Arachis hypogaea provides insights into genome evolution and oil improvement.</title>
        <authorList>
            <person name="Chen X."/>
        </authorList>
    </citation>
    <scope>NUCLEOTIDE SEQUENCE [LARGE SCALE GENOMIC DNA]</scope>
    <source>
        <strain evidence="3">cv. Fuhuasheng</strain>
        <tissue evidence="2">Leaves</tissue>
    </source>
</reference>
<accession>A0A444ZX53</accession>
<sequence>MNIPEKIKGLIWLCLHNAIPTASFCLHRNLTTTDLYPRCNEAPETAEHCLRFCNKRTANSATNRLARTAERHSLPYIEYPFHCIVVQETIRKEMSSPT</sequence>
<dbReference type="AlphaFoldDB" id="A0A444ZX53"/>
<dbReference type="Proteomes" id="UP000289738">
    <property type="component" value="Chromosome B03"/>
</dbReference>